<dbReference type="GO" id="GO:0005886">
    <property type="term" value="C:plasma membrane"/>
    <property type="evidence" value="ECO:0007669"/>
    <property type="project" value="TreeGrafter"/>
</dbReference>
<feature type="transmembrane region" description="Helical" evidence="7">
    <location>
        <begin position="165"/>
        <end position="186"/>
    </location>
</feature>
<comment type="caution">
    <text evidence="9">The sequence shown here is derived from an EMBL/GenBank/DDBJ whole genome shotgun (WGS) entry which is preliminary data.</text>
</comment>
<dbReference type="InterPro" id="IPR011701">
    <property type="entry name" value="MFS"/>
</dbReference>
<dbReference type="InterPro" id="IPR020846">
    <property type="entry name" value="MFS_dom"/>
</dbReference>
<evidence type="ECO:0000256" key="5">
    <source>
        <dbReference type="ARBA" id="ARBA00023136"/>
    </source>
</evidence>
<comment type="similarity">
    <text evidence="2">Belongs to the major facilitator superfamily. TCR/Tet family.</text>
</comment>
<dbReference type="Pfam" id="PF07690">
    <property type="entry name" value="MFS_1"/>
    <property type="match status" value="1"/>
</dbReference>
<feature type="transmembrane region" description="Helical" evidence="7">
    <location>
        <begin position="133"/>
        <end position="153"/>
    </location>
</feature>
<evidence type="ECO:0000256" key="3">
    <source>
        <dbReference type="ARBA" id="ARBA00022692"/>
    </source>
</evidence>
<protein>
    <recommendedName>
        <fullName evidence="8">Major facilitator superfamily (MFS) profile domain-containing protein</fullName>
    </recommendedName>
</protein>
<organism evidence="9 10">
    <name type="scientific">Conoideocrella luteorostrata</name>
    <dbReference type="NCBI Taxonomy" id="1105319"/>
    <lineage>
        <taxon>Eukaryota</taxon>
        <taxon>Fungi</taxon>
        <taxon>Dikarya</taxon>
        <taxon>Ascomycota</taxon>
        <taxon>Pezizomycotina</taxon>
        <taxon>Sordariomycetes</taxon>
        <taxon>Hypocreomycetidae</taxon>
        <taxon>Hypocreales</taxon>
        <taxon>Clavicipitaceae</taxon>
        <taxon>Conoideocrella</taxon>
    </lineage>
</organism>
<dbReference type="SUPFAM" id="SSF103473">
    <property type="entry name" value="MFS general substrate transporter"/>
    <property type="match status" value="1"/>
</dbReference>
<keyword evidence="3 7" id="KW-0812">Transmembrane</keyword>
<dbReference type="InterPro" id="IPR036259">
    <property type="entry name" value="MFS_trans_sf"/>
</dbReference>
<feature type="compositionally biased region" description="Basic and acidic residues" evidence="6">
    <location>
        <begin position="16"/>
        <end position="34"/>
    </location>
</feature>
<evidence type="ECO:0000313" key="10">
    <source>
        <dbReference type="Proteomes" id="UP001251528"/>
    </source>
</evidence>
<reference evidence="9" key="1">
    <citation type="submission" date="2023-06" db="EMBL/GenBank/DDBJ databases">
        <title>Conoideocrella luteorostrata (Hypocreales: Clavicipitaceae), a potential biocontrol fungus for elongate hemlock scale in United States Christmas tree production areas.</title>
        <authorList>
            <person name="Barrett H."/>
            <person name="Lovett B."/>
            <person name="Macias A.M."/>
            <person name="Stajich J.E."/>
            <person name="Kasson M.T."/>
        </authorList>
    </citation>
    <scope>NUCLEOTIDE SEQUENCE</scope>
    <source>
        <strain evidence="9">ARSEF 14590</strain>
    </source>
</reference>
<keyword evidence="4 7" id="KW-1133">Transmembrane helix</keyword>
<evidence type="ECO:0000259" key="8">
    <source>
        <dbReference type="PROSITE" id="PS50850"/>
    </source>
</evidence>
<dbReference type="PANTHER" id="PTHR23501">
    <property type="entry name" value="MAJOR FACILITATOR SUPERFAMILY"/>
    <property type="match status" value="1"/>
</dbReference>
<dbReference type="EMBL" id="JASWJB010000392">
    <property type="protein sequence ID" value="KAK2590818.1"/>
    <property type="molecule type" value="Genomic_DNA"/>
</dbReference>
<gene>
    <name evidence="9" type="ORF">QQS21_011482</name>
</gene>
<evidence type="ECO:0000256" key="1">
    <source>
        <dbReference type="ARBA" id="ARBA00004141"/>
    </source>
</evidence>
<evidence type="ECO:0000313" key="9">
    <source>
        <dbReference type="EMBL" id="KAK2590818.1"/>
    </source>
</evidence>
<dbReference type="PANTHER" id="PTHR23501:SF193">
    <property type="entry name" value="MULTIDRUG TRANSPORTER, PUTATIVE (AFU_ORTHOLOGUE AFUA_8G00940)-RELATED"/>
    <property type="match status" value="1"/>
</dbReference>
<feature type="transmembrane region" description="Helical" evidence="7">
    <location>
        <begin position="61"/>
        <end position="94"/>
    </location>
</feature>
<evidence type="ECO:0000256" key="4">
    <source>
        <dbReference type="ARBA" id="ARBA00022989"/>
    </source>
</evidence>
<evidence type="ECO:0000256" key="2">
    <source>
        <dbReference type="ARBA" id="ARBA00007520"/>
    </source>
</evidence>
<comment type="subcellular location">
    <subcellularLocation>
        <location evidence="1">Membrane</location>
        <topology evidence="1">Multi-pass membrane protein</topology>
    </subcellularLocation>
</comment>
<dbReference type="Gene3D" id="1.20.1720.10">
    <property type="entry name" value="Multidrug resistance protein D"/>
    <property type="match status" value="1"/>
</dbReference>
<accession>A0AAJ0FTN7</accession>
<dbReference type="AlphaFoldDB" id="A0AAJ0FTN7"/>
<proteinExistence type="inferred from homology"/>
<dbReference type="PROSITE" id="PS50850">
    <property type="entry name" value="MFS"/>
    <property type="match status" value="1"/>
</dbReference>
<sequence length="205" mass="21902">MSRETKLFGSDQNMSAEKDALSDPEANHRSEPDRGSSPLHDTASQLTDNVDHVQPQWLQGFPLVIVMMALTIVSYLMLLDVSIVSTVGSLACALATSSNMLITGRALAGMGSSGISTGCVTIMAGIAPLHKRSFLLGIMMGISQIGLASGPLVGGALSEYTTWRWCFWINLPIGAVLALLVVFIRIPDTSPKQPPISVLRTLHKL</sequence>
<evidence type="ECO:0000256" key="6">
    <source>
        <dbReference type="SAM" id="MobiDB-lite"/>
    </source>
</evidence>
<feature type="region of interest" description="Disordered" evidence="6">
    <location>
        <begin position="1"/>
        <end position="43"/>
    </location>
</feature>
<feature type="domain" description="Major facilitator superfamily (MFS) profile" evidence="8">
    <location>
        <begin position="1"/>
        <end position="205"/>
    </location>
</feature>
<keyword evidence="5 7" id="KW-0472">Membrane</keyword>
<keyword evidence="10" id="KW-1185">Reference proteome</keyword>
<dbReference type="GO" id="GO:0022857">
    <property type="term" value="F:transmembrane transporter activity"/>
    <property type="evidence" value="ECO:0007669"/>
    <property type="project" value="InterPro"/>
</dbReference>
<evidence type="ECO:0000256" key="7">
    <source>
        <dbReference type="SAM" id="Phobius"/>
    </source>
</evidence>
<name>A0AAJ0FTN7_9HYPO</name>
<feature type="transmembrane region" description="Helical" evidence="7">
    <location>
        <begin position="106"/>
        <end position="127"/>
    </location>
</feature>
<dbReference type="Proteomes" id="UP001251528">
    <property type="component" value="Unassembled WGS sequence"/>
</dbReference>